<dbReference type="InterPro" id="IPR036631">
    <property type="entry name" value="MGMT_N_sf"/>
</dbReference>
<feature type="region of interest" description="Disordered" evidence="9">
    <location>
        <begin position="391"/>
        <end position="413"/>
    </location>
</feature>
<proteinExistence type="inferred from homology"/>
<comment type="catalytic activity">
    <reaction evidence="7 8">
        <text>a 6-O-methyl-2'-deoxyguanosine in DNA + L-cysteinyl-[protein] = S-methyl-L-cysteinyl-[protein] + a 2'-deoxyguanosine in DNA</text>
        <dbReference type="Rhea" id="RHEA:24000"/>
        <dbReference type="Rhea" id="RHEA-COMP:10131"/>
        <dbReference type="Rhea" id="RHEA-COMP:10132"/>
        <dbReference type="Rhea" id="RHEA-COMP:11367"/>
        <dbReference type="Rhea" id="RHEA-COMP:11368"/>
        <dbReference type="ChEBI" id="CHEBI:29950"/>
        <dbReference type="ChEBI" id="CHEBI:82612"/>
        <dbReference type="ChEBI" id="CHEBI:85445"/>
        <dbReference type="ChEBI" id="CHEBI:85448"/>
        <dbReference type="EC" id="2.1.1.63"/>
    </reaction>
</comment>
<evidence type="ECO:0000256" key="2">
    <source>
        <dbReference type="ARBA" id="ARBA00022490"/>
    </source>
</evidence>
<dbReference type="NCBIfam" id="TIGR00589">
    <property type="entry name" value="ogt"/>
    <property type="match status" value="1"/>
</dbReference>
<dbReference type="Gene3D" id="1.10.340.30">
    <property type="entry name" value="Hypothetical protein, domain 2"/>
    <property type="match status" value="1"/>
</dbReference>
<dbReference type="Gene3D" id="1.10.10.10">
    <property type="entry name" value="Winged helix-like DNA-binding domain superfamily/Winged helix DNA-binding domain"/>
    <property type="match status" value="1"/>
</dbReference>
<dbReference type="PANTHER" id="PTHR10815:SF5">
    <property type="entry name" value="METHYLATED-DNA--PROTEIN-CYSTEINE METHYLTRANSFERASE"/>
    <property type="match status" value="1"/>
</dbReference>
<dbReference type="InterPro" id="IPR001497">
    <property type="entry name" value="MethylDNA_cys_MeTrfase_AS"/>
</dbReference>
<feature type="region of interest" description="Disordered" evidence="9">
    <location>
        <begin position="35"/>
        <end position="55"/>
    </location>
</feature>
<dbReference type="SUPFAM" id="SSF48150">
    <property type="entry name" value="DNA-glycosylase"/>
    <property type="match status" value="1"/>
</dbReference>
<dbReference type="Gene3D" id="3.30.160.70">
    <property type="entry name" value="Methylated DNA-protein cysteine methyltransferase domain"/>
    <property type="match status" value="1"/>
</dbReference>
<evidence type="ECO:0000256" key="9">
    <source>
        <dbReference type="SAM" id="MobiDB-lite"/>
    </source>
</evidence>
<dbReference type="InterPro" id="IPR036388">
    <property type="entry name" value="WH-like_DNA-bd_sf"/>
</dbReference>
<dbReference type="Proteomes" id="UP001500058">
    <property type="component" value="Unassembled WGS sequence"/>
</dbReference>
<dbReference type="Pfam" id="PF02870">
    <property type="entry name" value="Methyltransf_1N"/>
    <property type="match status" value="1"/>
</dbReference>
<evidence type="ECO:0000256" key="7">
    <source>
        <dbReference type="ARBA" id="ARBA00049348"/>
    </source>
</evidence>
<comment type="function">
    <text evidence="8">Involved in the cellular defense against the biological effects of O6-methylguanine (O6-MeG) and O4-methylthymine (O4-MeT) in DNA. Repairs the methylated nucleobase in DNA by stoichiometrically transferring the methyl group to a cysteine residue in the enzyme. This is a suicide reaction: the enzyme is irreversibly inactivated.</text>
</comment>
<dbReference type="HAMAP" id="MF_00772">
    <property type="entry name" value="OGT"/>
    <property type="match status" value="1"/>
</dbReference>
<feature type="compositionally biased region" description="Basic and acidic residues" evidence="9">
    <location>
        <begin position="391"/>
        <end position="400"/>
    </location>
</feature>
<protein>
    <recommendedName>
        <fullName evidence="8">Methylated-DNA--protein-cysteine methyltransferase</fullName>
        <ecNumber evidence="8">2.1.1.63</ecNumber>
    </recommendedName>
    <alternativeName>
        <fullName evidence="8">6-O-methylguanine-DNA methyltransferase</fullName>
        <shortName evidence="8">MGMT</shortName>
    </alternativeName>
    <alternativeName>
        <fullName evidence="8">O-6-methylguanine-DNA-alkyltransferase</fullName>
    </alternativeName>
</protein>
<comment type="miscellaneous">
    <text evidence="8">This enzyme catalyzes only one turnover and therefore is not strictly catalytic. According to one definition, an enzyme is a biocatalyst that acts repeatedly and over many reaction cycles.</text>
</comment>
<dbReference type="InterPro" id="IPR023170">
    <property type="entry name" value="HhH_base_excis_C"/>
</dbReference>
<dbReference type="Gene3D" id="1.10.1670.10">
    <property type="entry name" value="Helix-hairpin-Helix base-excision DNA repair enzymes (C-terminal)"/>
    <property type="match status" value="1"/>
</dbReference>
<dbReference type="InterPro" id="IPR037046">
    <property type="entry name" value="AlkA_N_sf"/>
</dbReference>
<dbReference type="InterPro" id="IPR014048">
    <property type="entry name" value="MethylDNA_cys_MeTrfase_DNA-bd"/>
</dbReference>
<evidence type="ECO:0000256" key="3">
    <source>
        <dbReference type="ARBA" id="ARBA00022603"/>
    </source>
</evidence>
<feature type="domain" description="HhH-GPD" evidence="10">
    <location>
        <begin position="231"/>
        <end position="388"/>
    </location>
</feature>
<evidence type="ECO:0000256" key="6">
    <source>
        <dbReference type="ARBA" id="ARBA00023204"/>
    </source>
</evidence>
<evidence type="ECO:0000259" key="10">
    <source>
        <dbReference type="SMART" id="SM00478"/>
    </source>
</evidence>
<keyword evidence="13" id="KW-1185">Reference proteome</keyword>
<keyword evidence="2 8" id="KW-0963">Cytoplasm</keyword>
<dbReference type="InterPro" id="IPR011257">
    <property type="entry name" value="DNA_glycosylase"/>
</dbReference>
<evidence type="ECO:0000259" key="11">
    <source>
        <dbReference type="SMART" id="SM01009"/>
    </source>
</evidence>
<dbReference type="InterPro" id="IPR003265">
    <property type="entry name" value="HhH-GPD_domain"/>
</dbReference>
<dbReference type="Gene3D" id="3.30.310.20">
    <property type="entry name" value="DNA-3-methyladenine glycosylase AlkA, N-terminal domain"/>
    <property type="match status" value="1"/>
</dbReference>
<dbReference type="EMBL" id="BAAATJ010000003">
    <property type="protein sequence ID" value="GAA2388346.1"/>
    <property type="molecule type" value="Genomic_DNA"/>
</dbReference>
<name>A0ABP5UVE3_9ACTN</name>
<dbReference type="InterPro" id="IPR036217">
    <property type="entry name" value="MethylDNA_cys_MeTrfase_DNAb"/>
</dbReference>
<evidence type="ECO:0000256" key="1">
    <source>
        <dbReference type="ARBA" id="ARBA00001286"/>
    </source>
</evidence>
<reference evidence="13" key="1">
    <citation type="journal article" date="2019" name="Int. J. Syst. Evol. Microbiol.">
        <title>The Global Catalogue of Microorganisms (GCM) 10K type strain sequencing project: providing services to taxonomists for standard genome sequencing and annotation.</title>
        <authorList>
            <consortium name="The Broad Institute Genomics Platform"/>
            <consortium name="The Broad Institute Genome Sequencing Center for Infectious Disease"/>
            <person name="Wu L."/>
            <person name="Ma J."/>
        </authorList>
    </citation>
    <scope>NUCLEOTIDE SEQUENCE [LARGE SCALE GENOMIC DNA]</scope>
    <source>
        <strain evidence="13">JCM 6921</strain>
    </source>
</reference>
<evidence type="ECO:0000256" key="5">
    <source>
        <dbReference type="ARBA" id="ARBA00022763"/>
    </source>
</evidence>
<dbReference type="PROSITE" id="PS00374">
    <property type="entry name" value="MGMT"/>
    <property type="match status" value="1"/>
</dbReference>
<dbReference type="SMART" id="SM01009">
    <property type="entry name" value="AlkA_N"/>
    <property type="match status" value="1"/>
</dbReference>
<comment type="similarity">
    <text evidence="8">Belongs to the MGMT family.</text>
</comment>
<organism evidence="12 13">
    <name type="scientific">Streptomyces glaucosporus</name>
    <dbReference type="NCBI Taxonomy" id="284044"/>
    <lineage>
        <taxon>Bacteria</taxon>
        <taxon>Bacillati</taxon>
        <taxon>Actinomycetota</taxon>
        <taxon>Actinomycetes</taxon>
        <taxon>Kitasatosporales</taxon>
        <taxon>Streptomycetaceae</taxon>
        <taxon>Streptomyces</taxon>
    </lineage>
</organism>
<dbReference type="SUPFAM" id="SSF55945">
    <property type="entry name" value="TATA-box binding protein-like"/>
    <property type="match status" value="1"/>
</dbReference>
<gene>
    <name evidence="12" type="ORF">GCM10010420_09470</name>
</gene>
<dbReference type="PANTHER" id="PTHR10815">
    <property type="entry name" value="METHYLATED-DNA--PROTEIN-CYSTEINE METHYLTRANSFERASE"/>
    <property type="match status" value="1"/>
</dbReference>
<dbReference type="InterPro" id="IPR008332">
    <property type="entry name" value="MethylG_MeTrfase_N"/>
</dbReference>
<keyword evidence="3 8" id="KW-0489">Methyltransferase</keyword>
<dbReference type="SUPFAM" id="SSF53155">
    <property type="entry name" value="Methylated DNA-protein cysteine methyltransferase domain"/>
    <property type="match status" value="1"/>
</dbReference>
<evidence type="ECO:0000313" key="12">
    <source>
        <dbReference type="EMBL" id="GAA2388346.1"/>
    </source>
</evidence>
<dbReference type="EC" id="2.1.1.63" evidence="8"/>
<comment type="caution">
    <text evidence="12">The sequence shown here is derived from an EMBL/GenBank/DDBJ whole genome shotgun (WGS) entry which is preliminary data.</text>
</comment>
<keyword evidence="5 8" id="KW-0227">DNA damage</keyword>
<feature type="active site" description="Nucleophile; methyl group acceptor" evidence="8">
    <location>
        <position position="551"/>
    </location>
</feature>
<dbReference type="Pfam" id="PF01035">
    <property type="entry name" value="DNA_binding_1"/>
    <property type="match status" value="1"/>
</dbReference>
<evidence type="ECO:0000313" key="13">
    <source>
        <dbReference type="Proteomes" id="UP001500058"/>
    </source>
</evidence>
<keyword evidence="4 8" id="KW-0808">Transferase</keyword>
<keyword evidence="6 8" id="KW-0234">DNA repair</keyword>
<dbReference type="InterPro" id="IPR010316">
    <property type="entry name" value="AlkA_N"/>
</dbReference>
<accession>A0ABP5UVE3</accession>
<dbReference type="CDD" id="cd00056">
    <property type="entry name" value="ENDO3c"/>
    <property type="match status" value="1"/>
</dbReference>
<dbReference type="Pfam" id="PF06029">
    <property type="entry name" value="AlkA_N"/>
    <property type="match status" value="1"/>
</dbReference>
<feature type="domain" description="DNA-3-methyladenine glycosylase AlkA N-terminal" evidence="11">
    <location>
        <begin position="97"/>
        <end position="221"/>
    </location>
</feature>
<dbReference type="SUPFAM" id="SSF46767">
    <property type="entry name" value="Methylated DNA-protein cysteine methyltransferase, C-terminal domain"/>
    <property type="match status" value="1"/>
</dbReference>
<dbReference type="CDD" id="cd06445">
    <property type="entry name" value="ATase"/>
    <property type="match status" value="1"/>
</dbReference>
<comment type="catalytic activity">
    <reaction evidence="1 8">
        <text>a 4-O-methyl-thymidine in DNA + L-cysteinyl-[protein] = a thymidine in DNA + S-methyl-L-cysteinyl-[protein]</text>
        <dbReference type="Rhea" id="RHEA:53428"/>
        <dbReference type="Rhea" id="RHEA-COMP:10131"/>
        <dbReference type="Rhea" id="RHEA-COMP:10132"/>
        <dbReference type="Rhea" id="RHEA-COMP:13555"/>
        <dbReference type="Rhea" id="RHEA-COMP:13556"/>
        <dbReference type="ChEBI" id="CHEBI:29950"/>
        <dbReference type="ChEBI" id="CHEBI:82612"/>
        <dbReference type="ChEBI" id="CHEBI:137386"/>
        <dbReference type="ChEBI" id="CHEBI:137387"/>
        <dbReference type="EC" id="2.1.1.63"/>
    </reaction>
</comment>
<sequence>MQRPVAAVLHGGGRVAFQAGPEGAEFAPQVFEEGSGVHGRTLGRAPRPTTRSGHPASLSVFRWNRRAGAAETGTMHLDADRRAFEDVPAAGVPGAVSLRLPHREPLFPDSLFGHLAATAVPGVEEWRDGAYRRTVRLPHGHGTVALRPGPAPGREPDGEGRVDCRLVLSDMRDLSAAVGLCRRLLDLDADPLAVDAHLGGDPLLAPLVARAPGRRVPGTADPAEFAVRAVLGQQVSTAAARTLAGRLVRAHGEAVHDPEGGLTHLFPEPAALAEMDPGALAMPRTRRATLLALVSALASGEIDLGPGSDRRLALARLAALPGVGPWTVETIAMRALGDPDAFVATDLGVRLAARALGLPSSPGALTRRAGAWRPWRAYAVQHLWATGDHPINRLPDRLPDRGPPSTAARPAREDTPMTIRAPARRRVNTVVDSPYGPLTLVAEEGRLIGLYMERQRHRPPEESFGERDGRPFGAVEEQLGEYFAGQRTAFDLPLDLRGTPFQRTVWNALLEIPYGETVSYGRLAERIGRPAAARAVGLANGRNPVGIIVPCHRVVGSTGDLTGYGGGVDRKRRLLDFERRGAGQLVLPG</sequence>
<evidence type="ECO:0000256" key="8">
    <source>
        <dbReference type="HAMAP-Rule" id="MF_00772"/>
    </source>
</evidence>
<dbReference type="InterPro" id="IPR023546">
    <property type="entry name" value="MGMT"/>
</dbReference>
<dbReference type="SMART" id="SM00478">
    <property type="entry name" value="ENDO3c"/>
    <property type="match status" value="1"/>
</dbReference>
<evidence type="ECO:0000256" key="4">
    <source>
        <dbReference type="ARBA" id="ARBA00022679"/>
    </source>
</evidence>
<comment type="subcellular location">
    <subcellularLocation>
        <location evidence="8">Cytoplasm</location>
    </subcellularLocation>
</comment>